<evidence type="ECO:0000259" key="11">
    <source>
        <dbReference type="Pfam" id="PF09177"/>
    </source>
</evidence>
<evidence type="ECO:0000256" key="10">
    <source>
        <dbReference type="SAM" id="Phobius"/>
    </source>
</evidence>
<dbReference type="Gene3D" id="1.20.58.90">
    <property type="match status" value="1"/>
</dbReference>
<evidence type="ECO:0000313" key="13">
    <source>
        <dbReference type="Proteomes" id="UP000037460"/>
    </source>
</evidence>
<dbReference type="InterPro" id="IPR015260">
    <property type="entry name" value="Syntaxin-6/10/61_N"/>
</dbReference>
<feature type="transmembrane region" description="Helical" evidence="10">
    <location>
        <begin position="190"/>
        <end position="215"/>
    </location>
</feature>
<evidence type="ECO:0000256" key="6">
    <source>
        <dbReference type="ARBA" id="ARBA00023034"/>
    </source>
</evidence>
<evidence type="ECO:0000256" key="4">
    <source>
        <dbReference type="ARBA" id="ARBA00022927"/>
    </source>
</evidence>
<proteinExistence type="inferred from homology"/>
<keyword evidence="13" id="KW-1185">Reference proteome</keyword>
<dbReference type="Proteomes" id="UP000037460">
    <property type="component" value="Unassembled WGS sequence"/>
</dbReference>
<dbReference type="Pfam" id="PF09177">
    <property type="entry name" value="STX6_10_61_N"/>
    <property type="match status" value="1"/>
</dbReference>
<comment type="subcellular location">
    <subcellularLocation>
        <location evidence="8">Golgi apparatus</location>
        <location evidence="8">trans-Golgi network membrane</location>
        <topology evidence="8">Single-pass type IV membrane protein</topology>
    </subcellularLocation>
</comment>
<feature type="compositionally biased region" description="Low complexity" evidence="9">
    <location>
        <begin position="214"/>
        <end position="234"/>
    </location>
</feature>
<dbReference type="GO" id="GO:0015031">
    <property type="term" value="P:protein transport"/>
    <property type="evidence" value="ECO:0007669"/>
    <property type="project" value="UniProtKB-KW"/>
</dbReference>
<dbReference type="AlphaFoldDB" id="A0A0M0JBZ1"/>
<dbReference type="EMBL" id="JWZX01003127">
    <property type="protein sequence ID" value="KOO24089.1"/>
    <property type="molecule type" value="Genomic_DNA"/>
</dbReference>
<sequence>MQDPYLAVREEVENSVRVVVELHTKWLSLDSKSDNFEWTSSELLSGLRAIEWDLQDLEDTVSIVEGNRIKFQLDEGDMNARKEFIETTRRQIVTIRNEVQGKNSARSGFSTGKPPAKGGLPSISKAKGYGKVGSDDPLPPADDSDVERGAQPSARSPRSDGADEILGAELDVGTEMPPPPGRHRQKKQCLAAFVVLLAIGGAASAAAGMGGGAAASSPVSPQLVSSPPAADLPHAPSPSSPPVRRRMVATPTASLLSARQRALHESRAWR</sequence>
<dbReference type="InterPro" id="IPR010989">
    <property type="entry name" value="SNARE"/>
</dbReference>
<keyword evidence="5 10" id="KW-1133">Transmembrane helix</keyword>
<evidence type="ECO:0000313" key="12">
    <source>
        <dbReference type="EMBL" id="KOO24089.1"/>
    </source>
</evidence>
<feature type="compositionally biased region" description="Polar residues" evidence="9">
    <location>
        <begin position="100"/>
        <end position="110"/>
    </location>
</feature>
<reference evidence="13" key="1">
    <citation type="journal article" date="2015" name="PLoS Genet.">
        <title>Genome Sequence and Transcriptome Analyses of Chrysochromulina tobin: Metabolic Tools for Enhanced Algal Fitness in the Prominent Order Prymnesiales (Haptophyceae).</title>
        <authorList>
            <person name="Hovde B.T."/>
            <person name="Deodato C.R."/>
            <person name="Hunsperger H.M."/>
            <person name="Ryken S.A."/>
            <person name="Yost W."/>
            <person name="Jha R.K."/>
            <person name="Patterson J."/>
            <person name="Monnat R.J. Jr."/>
            <person name="Barlow S.B."/>
            <person name="Starkenburg S.R."/>
            <person name="Cattolico R.A."/>
        </authorList>
    </citation>
    <scope>NUCLEOTIDE SEQUENCE</scope>
    <source>
        <strain evidence="13">CCMP291</strain>
    </source>
</reference>
<keyword evidence="3 10" id="KW-0812">Transmembrane</keyword>
<evidence type="ECO:0000256" key="5">
    <source>
        <dbReference type="ARBA" id="ARBA00022989"/>
    </source>
</evidence>
<keyword evidence="4" id="KW-0653">Protein transport</keyword>
<dbReference type="FunFam" id="1.20.58.90:FF:000004">
    <property type="entry name" value="Syntaxin 10"/>
    <property type="match status" value="1"/>
</dbReference>
<gene>
    <name evidence="12" type="ORF">Ctob_004667</name>
</gene>
<name>A0A0M0JBZ1_9EUKA</name>
<evidence type="ECO:0000256" key="2">
    <source>
        <dbReference type="ARBA" id="ARBA00022448"/>
    </source>
</evidence>
<dbReference type="GO" id="GO:0048193">
    <property type="term" value="P:Golgi vesicle transport"/>
    <property type="evidence" value="ECO:0007669"/>
    <property type="project" value="InterPro"/>
</dbReference>
<evidence type="ECO:0000256" key="7">
    <source>
        <dbReference type="ARBA" id="ARBA00023136"/>
    </source>
</evidence>
<keyword evidence="6" id="KW-0333">Golgi apparatus</keyword>
<comment type="similarity">
    <text evidence="1">Belongs to the syntaxin family.</text>
</comment>
<dbReference type="CDD" id="cd21443">
    <property type="entry name" value="SNARE_NTD_STX6_STX10"/>
    <property type="match status" value="1"/>
</dbReference>
<evidence type="ECO:0000256" key="9">
    <source>
        <dbReference type="SAM" id="MobiDB-lite"/>
    </source>
</evidence>
<keyword evidence="2" id="KW-0813">Transport</keyword>
<protein>
    <submittedName>
        <fullName evidence="12">Syntaxin-10 isoform 1</fullName>
    </submittedName>
</protein>
<feature type="region of interest" description="Disordered" evidence="9">
    <location>
        <begin position="207"/>
        <end position="270"/>
    </location>
</feature>
<feature type="region of interest" description="Disordered" evidence="9">
    <location>
        <begin position="97"/>
        <end position="163"/>
    </location>
</feature>
<keyword evidence="7 10" id="KW-0472">Membrane</keyword>
<evidence type="ECO:0000256" key="1">
    <source>
        <dbReference type="ARBA" id="ARBA00009063"/>
    </source>
</evidence>
<dbReference type="OrthoDB" id="546861at2759"/>
<evidence type="ECO:0000256" key="8">
    <source>
        <dbReference type="ARBA" id="ARBA00037801"/>
    </source>
</evidence>
<comment type="caution">
    <text evidence="12">The sequence shown here is derived from an EMBL/GenBank/DDBJ whole genome shotgun (WGS) entry which is preliminary data.</text>
</comment>
<dbReference type="GO" id="GO:0016020">
    <property type="term" value="C:membrane"/>
    <property type="evidence" value="ECO:0007669"/>
    <property type="project" value="InterPro"/>
</dbReference>
<accession>A0A0M0JBZ1</accession>
<organism evidence="12 13">
    <name type="scientific">Chrysochromulina tobinii</name>
    <dbReference type="NCBI Taxonomy" id="1460289"/>
    <lineage>
        <taxon>Eukaryota</taxon>
        <taxon>Haptista</taxon>
        <taxon>Haptophyta</taxon>
        <taxon>Prymnesiophyceae</taxon>
        <taxon>Prymnesiales</taxon>
        <taxon>Chrysochromulinaceae</taxon>
        <taxon>Chrysochromulina</taxon>
    </lineage>
</organism>
<evidence type="ECO:0000256" key="3">
    <source>
        <dbReference type="ARBA" id="ARBA00022692"/>
    </source>
</evidence>
<feature type="domain" description="Syntaxin 6/10/61 N-terminal" evidence="11">
    <location>
        <begin position="3"/>
        <end position="95"/>
    </location>
</feature>
<dbReference type="SUPFAM" id="SSF47661">
    <property type="entry name" value="t-snare proteins"/>
    <property type="match status" value="1"/>
</dbReference>
<dbReference type="GO" id="GO:0005794">
    <property type="term" value="C:Golgi apparatus"/>
    <property type="evidence" value="ECO:0007669"/>
    <property type="project" value="UniProtKB-SubCell"/>
</dbReference>